<dbReference type="Proteomes" id="UP000186922">
    <property type="component" value="Unassembled WGS sequence"/>
</dbReference>
<comment type="caution">
    <text evidence="1">The sequence shown here is derived from an EMBL/GenBank/DDBJ whole genome shotgun (WGS) entry which is preliminary data.</text>
</comment>
<name>A0A1D1VW71_RAMVA</name>
<evidence type="ECO:0000313" key="1">
    <source>
        <dbReference type="EMBL" id="GAV04503.1"/>
    </source>
</evidence>
<protein>
    <submittedName>
        <fullName evidence="1">Uncharacterized protein</fullName>
    </submittedName>
</protein>
<sequence length="101" mass="11340">MDCIRRIHFQAALHDFHVRIFHVPGAQNTIADAISRNDLPRFHTLAPTAATAPETVSFQLDLLRPSLEDSSPSLVDTCTEEMKDFYDQTDVSLWAVDADLV</sequence>
<keyword evidence="2" id="KW-1185">Reference proteome</keyword>
<dbReference type="OrthoDB" id="3249498at2759"/>
<dbReference type="EMBL" id="BDGG01000011">
    <property type="protein sequence ID" value="GAV04503.1"/>
    <property type="molecule type" value="Genomic_DNA"/>
</dbReference>
<dbReference type="AlphaFoldDB" id="A0A1D1VW71"/>
<evidence type="ECO:0000313" key="2">
    <source>
        <dbReference type="Proteomes" id="UP000186922"/>
    </source>
</evidence>
<proteinExistence type="predicted"/>
<accession>A0A1D1VW71</accession>
<gene>
    <name evidence="1" type="primary">RvY_14772-1</name>
    <name evidence="1" type="synonym">RvY_14772.1</name>
    <name evidence="1" type="ORF">RvY_14772</name>
</gene>
<reference evidence="1 2" key="1">
    <citation type="journal article" date="2016" name="Nat. Commun.">
        <title>Extremotolerant tardigrade genome and improved radiotolerance of human cultured cells by tardigrade-unique protein.</title>
        <authorList>
            <person name="Hashimoto T."/>
            <person name="Horikawa D.D."/>
            <person name="Saito Y."/>
            <person name="Kuwahara H."/>
            <person name="Kozuka-Hata H."/>
            <person name="Shin-I T."/>
            <person name="Minakuchi Y."/>
            <person name="Ohishi K."/>
            <person name="Motoyama A."/>
            <person name="Aizu T."/>
            <person name="Enomoto A."/>
            <person name="Kondo K."/>
            <person name="Tanaka S."/>
            <person name="Hara Y."/>
            <person name="Koshikawa S."/>
            <person name="Sagara H."/>
            <person name="Miura T."/>
            <person name="Yokobori S."/>
            <person name="Miyagawa K."/>
            <person name="Suzuki Y."/>
            <person name="Kubo T."/>
            <person name="Oyama M."/>
            <person name="Kohara Y."/>
            <person name="Fujiyama A."/>
            <person name="Arakawa K."/>
            <person name="Katayama T."/>
            <person name="Toyoda A."/>
            <person name="Kunieda T."/>
        </authorList>
    </citation>
    <scope>NUCLEOTIDE SEQUENCE [LARGE SCALE GENOMIC DNA]</scope>
    <source>
        <strain evidence="1 2">YOKOZUNA-1</strain>
    </source>
</reference>
<organism evidence="1 2">
    <name type="scientific">Ramazzottius varieornatus</name>
    <name type="common">Water bear</name>
    <name type="synonym">Tardigrade</name>
    <dbReference type="NCBI Taxonomy" id="947166"/>
    <lineage>
        <taxon>Eukaryota</taxon>
        <taxon>Metazoa</taxon>
        <taxon>Ecdysozoa</taxon>
        <taxon>Tardigrada</taxon>
        <taxon>Eutardigrada</taxon>
        <taxon>Parachela</taxon>
        <taxon>Hypsibioidea</taxon>
        <taxon>Ramazzottiidae</taxon>
        <taxon>Ramazzottius</taxon>
    </lineage>
</organism>